<evidence type="ECO:0000259" key="3">
    <source>
        <dbReference type="PROSITE" id="PS51459"/>
    </source>
</evidence>
<dbReference type="PROSITE" id="PS51459">
    <property type="entry name" value="FIDO"/>
    <property type="match status" value="1"/>
</dbReference>
<reference evidence="4" key="2">
    <citation type="submission" date="2020-07" db="EMBL/GenBank/DDBJ databases">
        <authorList>
            <person name="Lood C."/>
            <person name="Girard L."/>
        </authorList>
    </citation>
    <scope>NUCLEOTIDE SEQUENCE</scope>
    <source>
        <strain evidence="4">BW13M1</strain>
    </source>
</reference>
<dbReference type="PANTHER" id="PTHR13504:SF38">
    <property type="entry name" value="FIDO DOMAIN-CONTAINING PROTEIN"/>
    <property type="match status" value="1"/>
</dbReference>
<dbReference type="Gene3D" id="1.10.3290.10">
    <property type="entry name" value="Fido-like domain"/>
    <property type="match status" value="1"/>
</dbReference>
<proteinExistence type="predicted"/>
<evidence type="ECO:0000256" key="2">
    <source>
        <dbReference type="PIRSR" id="PIRSR640198-2"/>
    </source>
</evidence>
<gene>
    <name evidence="4" type="ORF">HU751_02765</name>
</gene>
<dbReference type="InterPro" id="IPR003812">
    <property type="entry name" value="Fido"/>
</dbReference>
<dbReference type="InterPro" id="IPR040198">
    <property type="entry name" value="Fido_containing"/>
</dbReference>
<dbReference type="EMBL" id="JABWRJ010000002">
    <property type="protein sequence ID" value="MBC3444678.1"/>
    <property type="molecule type" value="Genomic_DNA"/>
</dbReference>
<dbReference type="SUPFAM" id="SSF140931">
    <property type="entry name" value="Fic-like"/>
    <property type="match status" value="1"/>
</dbReference>
<organism evidence="4">
    <name type="scientific">Pseudomonas peradeniyensis</name>
    <dbReference type="NCBI Taxonomy" id="2745488"/>
    <lineage>
        <taxon>Bacteria</taxon>
        <taxon>Pseudomonadati</taxon>
        <taxon>Pseudomonadota</taxon>
        <taxon>Gammaproteobacteria</taxon>
        <taxon>Pseudomonadales</taxon>
        <taxon>Pseudomonadaceae</taxon>
        <taxon>Pseudomonas</taxon>
    </lineage>
</organism>
<dbReference type="RefSeq" id="WP_186732021.1">
    <property type="nucleotide sequence ID" value="NZ_JABWRJ020000002.1"/>
</dbReference>
<dbReference type="PANTHER" id="PTHR13504">
    <property type="entry name" value="FIDO DOMAIN-CONTAINING PROTEIN DDB_G0283145"/>
    <property type="match status" value="1"/>
</dbReference>
<dbReference type="Pfam" id="PF02661">
    <property type="entry name" value="Fic"/>
    <property type="match status" value="1"/>
</dbReference>
<name>A0A923G7W5_9PSED</name>
<comment type="caution">
    <text evidence="4">The sequence shown here is derived from an EMBL/GenBank/DDBJ whole genome shotgun (WGS) entry which is preliminary data.</text>
</comment>
<feature type="domain" description="Fido" evidence="3">
    <location>
        <begin position="231"/>
        <end position="380"/>
    </location>
</feature>
<accession>A0A923G7W5</accession>
<dbReference type="InterPro" id="IPR036597">
    <property type="entry name" value="Fido-like_dom_sf"/>
</dbReference>
<evidence type="ECO:0000313" key="4">
    <source>
        <dbReference type="EMBL" id="MBC3444678.1"/>
    </source>
</evidence>
<protein>
    <submittedName>
        <fullName evidence="4">Fic family protein</fullName>
    </submittedName>
</protein>
<dbReference type="AlphaFoldDB" id="A0A923G7W5"/>
<keyword evidence="2" id="KW-0067">ATP-binding</keyword>
<dbReference type="GO" id="GO:0005524">
    <property type="term" value="F:ATP binding"/>
    <property type="evidence" value="ECO:0007669"/>
    <property type="project" value="UniProtKB-KW"/>
</dbReference>
<evidence type="ECO:0000256" key="1">
    <source>
        <dbReference type="PIRSR" id="PIRSR640198-1"/>
    </source>
</evidence>
<reference evidence="4" key="1">
    <citation type="journal article" date="2020" name="Microorganisms">
        <title>Reliable Identification of Environmental Pseudomonas Isolates Using the rpoD Gene.</title>
        <authorList>
            <consortium name="The Broad Institute Genome Sequencing Platform"/>
            <person name="Girard L."/>
            <person name="Lood C."/>
            <person name="Rokni-Zadeh H."/>
            <person name="van Noort V."/>
            <person name="Lavigne R."/>
            <person name="De Mot R."/>
        </authorList>
    </citation>
    <scope>NUCLEOTIDE SEQUENCE</scope>
    <source>
        <strain evidence="4">BW13M1</strain>
    </source>
</reference>
<keyword evidence="2" id="KW-0547">Nucleotide-binding</keyword>
<feature type="binding site" evidence="2">
    <location>
        <begin position="321"/>
        <end position="328"/>
    </location>
    <ligand>
        <name>ATP</name>
        <dbReference type="ChEBI" id="CHEBI:30616"/>
    </ligand>
</feature>
<feature type="active site" evidence="1">
    <location>
        <position position="317"/>
    </location>
</feature>
<sequence length="516" mass="58943">MQVGFKALATRYGIDPVQPLRVDSTIGTVRASRDTGSQVENKYPPNYRPDDDFAGHFEFGLKYEEIHLEFFARLFAVIGPEPVEAWCRRSPFGQYARRTGFLYEWLTGQYLDVPDVTNGAYTNAVSSTHYLTRTTPLRSRRWRVNNNLPGTPEFCPLIRRTDAVQRALQFDLRAALAELDQTFGPDILMRTASWLTLKESRASFLIEKEEGQAHRIQRFAHVIAQHCGYIEDPLSDRSLHLLQAGILGRDAFGLGLRHSPVFVGQSTMRENIVHYVAPHFDDLAPMLAGLNEFERATRGAESLARAAALAFGFVYIHPMRDGNGRIHRFLINDTLVRDQAVPNGVILPVSATITSSTEFRAGYDATLEVFSRPFMRRYAASYRFGRLVTYEDGTPSNFEFDDYEDARFAWRYPDLTAHVLYTARVVEHTIRTQMADEARILVIFQLAQERLKDVVEMPDQDANRIIRAVKENGWSVSGKLRKHYPQLEDERLAARIVEAVRSAFEDRDRQDEETLP</sequence>